<reference evidence="2" key="1">
    <citation type="submission" date="2019-08" db="EMBL/GenBank/DDBJ databases">
        <authorList>
            <person name="Kucharzyk K."/>
            <person name="Murdoch R.W."/>
            <person name="Higgins S."/>
            <person name="Loffler F."/>
        </authorList>
    </citation>
    <scope>NUCLEOTIDE SEQUENCE</scope>
</reference>
<evidence type="ECO:0000256" key="1">
    <source>
        <dbReference type="SAM" id="Phobius"/>
    </source>
</evidence>
<accession>A0A645GUP1</accession>
<keyword evidence="1" id="KW-1133">Transmembrane helix</keyword>
<keyword evidence="1" id="KW-0472">Membrane</keyword>
<feature type="transmembrane region" description="Helical" evidence="1">
    <location>
        <begin position="35"/>
        <end position="56"/>
    </location>
</feature>
<comment type="caution">
    <text evidence="2">The sequence shown here is derived from an EMBL/GenBank/DDBJ whole genome shotgun (WGS) entry which is preliminary data.</text>
</comment>
<protein>
    <submittedName>
        <fullName evidence="2">Uncharacterized protein</fullName>
    </submittedName>
</protein>
<name>A0A645GUP1_9ZZZZ</name>
<dbReference type="AlphaFoldDB" id="A0A645GUP1"/>
<organism evidence="2">
    <name type="scientific">bioreactor metagenome</name>
    <dbReference type="NCBI Taxonomy" id="1076179"/>
    <lineage>
        <taxon>unclassified sequences</taxon>
        <taxon>metagenomes</taxon>
        <taxon>ecological metagenomes</taxon>
    </lineage>
</organism>
<dbReference type="EMBL" id="VSSQ01077220">
    <property type="protein sequence ID" value="MPN27363.1"/>
    <property type="molecule type" value="Genomic_DNA"/>
</dbReference>
<evidence type="ECO:0000313" key="2">
    <source>
        <dbReference type="EMBL" id="MPN27363.1"/>
    </source>
</evidence>
<keyword evidence="1" id="KW-0812">Transmembrane</keyword>
<proteinExistence type="predicted"/>
<sequence>MKLNPPKKVTFWVSIFAFVIGEALSLGVIASVPVLAVVGTILAMLAFVLLVLGLVVKGL</sequence>
<gene>
    <name evidence="2" type="ORF">SDC9_174794</name>
</gene>